<dbReference type="EMBL" id="FNYD01000005">
    <property type="protein sequence ID" value="SEJ52151.1"/>
    <property type="molecule type" value="Genomic_DNA"/>
</dbReference>
<feature type="signal peptide" evidence="1">
    <location>
        <begin position="1"/>
        <end position="23"/>
    </location>
</feature>
<organism evidence="2 3">
    <name type="scientific">Cribrihabitans marinus</name>
    <dbReference type="NCBI Taxonomy" id="1227549"/>
    <lineage>
        <taxon>Bacteria</taxon>
        <taxon>Pseudomonadati</taxon>
        <taxon>Pseudomonadota</taxon>
        <taxon>Alphaproteobacteria</taxon>
        <taxon>Rhodobacterales</taxon>
        <taxon>Paracoccaceae</taxon>
        <taxon>Cribrihabitans</taxon>
    </lineage>
</organism>
<evidence type="ECO:0000256" key="1">
    <source>
        <dbReference type="SAM" id="SignalP"/>
    </source>
</evidence>
<dbReference type="RefSeq" id="WP_092365922.1">
    <property type="nucleotide sequence ID" value="NZ_BMGV01000005.1"/>
</dbReference>
<gene>
    <name evidence="2" type="ORF">SAMN05444007_105123</name>
</gene>
<reference evidence="2 3" key="1">
    <citation type="submission" date="2016-10" db="EMBL/GenBank/DDBJ databases">
        <authorList>
            <person name="de Groot N.N."/>
        </authorList>
    </citation>
    <scope>NUCLEOTIDE SEQUENCE [LARGE SCALE GENOMIC DNA]</scope>
    <source>
        <strain evidence="2 3">DSM 29340</strain>
    </source>
</reference>
<keyword evidence="3" id="KW-1185">Reference proteome</keyword>
<evidence type="ECO:0000313" key="3">
    <source>
        <dbReference type="Proteomes" id="UP000199379"/>
    </source>
</evidence>
<sequence length="178" mass="18964">MLDFFLVMVAAASAAAGSSGGPAAPQAAAAPPAFLAPEEAPAPPAFLAPAPQLVAEPQVPSGKFTTATEVRPILAATRANWIAVREYDGQDLLYVTQLWSWRCGLVQMRIGVNGAPPEPWPLPPCREDQPAPNMILEEDGLPFRSYAPGSVAVVDVILTFDDLSEEQARFERQAVLMP</sequence>
<protein>
    <submittedName>
        <fullName evidence="2">Uncharacterized protein</fullName>
    </submittedName>
</protein>
<evidence type="ECO:0000313" key="2">
    <source>
        <dbReference type="EMBL" id="SEJ52151.1"/>
    </source>
</evidence>
<dbReference type="OrthoDB" id="9816009at2"/>
<accession>A0A1H6ZFJ6</accession>
<dbReference type="AlphaFoldDB" id="A0A1H6ZFJ6"/>
<feature type="chain" id="PRO_5011496989" evidence="1">
    <location>
        <begin position="24"/>
        <end position="178"/>
    </location>
</feature>
<proteinExistence type="predicted"/>
<name>A0A1H6ZFJ6_9RHOB</name>
<dbReference type="STRING" id="1227549.SAMN05444007_105123"/>
<keyword evidence="1" id="KW-0732">Signal</keyword>
<dbReference type="Proteomes" id="UP000199379">
    <property type="component" value="Unassembled WGS sequence"/>
</dbReference>